<feature type="non-terminal residue" evidence="2">
    <location>
        <position position="83"/>
    </location>
</feature>
<feature type="non-terminal residue" evidence="2">
    <location>
        <position position="1"/>
    </location>
</feature>
<evidence type="ECO:0000313" key="2">
    <source>
        <dbReference type="EMBL" id="CAA9569795.1"/>
    </source>
</evidence>
<evidence type="ECO:0000256" key="1">
    <source>
        <dbReference type="SAM" id="MobiDB-lite"/>
    </source>
</evidence>
<reference evidence="2" key="1">
    <citation type="submission" date="2020-02" db="EMBL/GenBank/DDBJ databases">
        <authorList>
            <person name="Meier V. D."/>
        </authorList>
    </citation>
    <scope>NUCLEOTIDE SEQUENCE</scope>
    <source>
        <strain evidence="2">AVDCRST_MAG88</strain>
    </source>
</reference>
<proteinExistence type="predicted"/>
<dbReference type="AlphaFoldDB" id="A0A6J4V7T4"/>
<accession>A0A6J4V7T4</accession>
<organism evidence="2">
    <name type="scientific">uncultured Thermomicrobiales bacterium</name>
    <dbReference type="NCBI Taxonomy" id="1645740"/>
    <lineage>
        <taxon>Bacteria</taxon>
        <taxon>Pseudomonadati</taxon>
        <taxon>Thermomicrobiota</taxon>
        <taxon>Thermomicrobia</taxon>
        <taxon>Thermomicrobiales</taxon>
        <taxon>environmental samples</taxon>
    </lineage>
</organism>
<feature type="region of interest" description="Disordered" evidence="1">
    <location>
        <begin position="1"/>
        <end position="83"/>
    </location>
</feature>
<feature type="compositionally biased region" description="Low complexity" evidence="1">
    <location>
        <begin position="35"/>
        <end position="58"/>
    </location>
</feature>
<sequence length="83" mass="8431">CHGTATNAKGVRRASTSSVRSARRPPRNHAHSAGRSRAGSSPCRSFSSSTTRATTCRCGITMGGMVTPTHVDAASTAGARGTS</sequence>
<protein>
    <submittedName>
        <fullName evidence="2">Uncharacterized protein</fullName>
    </submittedName>
</protein>
<dbReference type="EMBL" id="CADCWM010000572">
    <property type="protein sequence ID" value="CAA9569795.1"/>
    <property type="molecule type" value="Genomic_DNA"/>
</dbReference>
<gene>
    <name evidence="2" type="ORF">AVDCRST_MAG88-2224</name>
</gene>
<name>A0A6J4V7T4_9BACT</name>
<feature type="compositionally biased region" description="Basic residues" evidence="1">
    <location>
        <begin position="21"/>
        <end position="34"/>
    </location>
</feature>